<dbReference type="RefSeq" id="WP_120639835.1">
    <property type="nucleotide sequence ID" value="NZ_RAQU01000142.1"/>
</dbReference>
<feature type="transmembrane region" description="Helical" evidence="8">
    <location>
        <begin position="90"/>
        <end position="117"/>
    </location>
</feature>
<dbReference type="GO" id="GO:0005886">
    <property type="term" value="C:plasma membrane"/>
    <property type="evidence" value="ECO:0007669"/>
    <property type="project" value="UniProtKB-SubCell"/>
</dbReference>
<evidence type="ECO:0000313" key="10">
    <source>
        <dbReference type="EMBL" id="RKK02574.1"/>
    </source>
</evidence>
<keyword evidence="4" id="KW-1003">Cell membrane</keyword>
<dbReference type="SUPFAM" id="SSF161098">
    <property type="entry name" value="MetI-like"/>
    <property type="match status" value="1"/>
</dbReference>
<dbReference type="PROSITE" id="PS50928">
    <property type="entry name" value="ABC_TM1"/>
    <property type="match status" value="1"/>
</dbReference>
<keyword evidence="6 8" id="KW-1133">Transmembrane helix</keyword>
<reference evidence="10 13" key="1">
    <citation type="submission" date="2018-09" db="EMBL/GenBank/DDBJ databases">
        <title>Roseomonas sp. nov., isolated from feces of Tibetan antelopes in the Qinghai-Tibet plateau, China.</title>
        <authorList>
            <person name="Tian Z."/>
        </authorList>
    </citation>
    <scope>NUCLEOTIDE SEQUENCE [LARGE SCALE GENOMIC DNA]</scope>
    <source>
        <strain evidence="11 12">Z23</strain>
        <strain evidence="10 13">Z24</strain>
    </source>
</reference>
<evidence type="ECO:0000256" key="1">
    <source>
        <dbReference type="ARBA" id="ARBA00004651"/>
    </source>
</evidence>
<organism evidence="10 13">
    <name type="scientific">Teichococcus wenyumeiae</name>
    <dbReference type="NCBI Taxonomy" id="2478470"/>
    <lineage>
        <taxon>Bacteria</taxon>
        <taxon>Pseudomonadati</taxon>
        <taxon>Pseudomonadota</taxon>
        <taxon>Alphaproteobacteria</taxon>
        <taxon>Acetobacterales</taxon>
        <taxon>Roseomonadaceae</taxon>
        <taxon>Roseomonas</taxon>
    </lineage>
</organism>
<comment type="subcellular location">
    <subcellularLocation>
        <location evidence="1 8">Cell membrane</location>
        <topology evidence="1 8">Multi-pass membrane protein</topology>
    </subcellularLocation>
</comment>
<comment type="similarity">
    <text evidence="2 8">Belongs to the binding-protein-dependent transport system permease family.</text>
</comment>
<dbReference type="InParanoid" id="A0A3A9JG89"/>
<dbReference type="PANTHER" id="PTHR43227">
    <property type="entry name" value="BLL4140 PROTEIN"/>
    <property type="match status" value="1"/>
</dbReference>
<keyword evidence="7 8" id="KW-0472">Membrane</keyword>
<dbReference type="Proteomes" id="UP000278036">
    <property type="component" value="Unassembled WGS sequence"/>
</dbReference>
<dbReference type="InterPro" id="IPR050809">
    <property type="entry name" value="UgpAE/MalFG_permease"/>
</dbReference>
<evidence type="ECO:0000256" key="6">
    <source>
        <dbReference type="ARBA" id="ARBA00022989"/>
    </source>
</evidence>
<evidence type="ECO:0000313" key="13">
    <source>
        <dbReference type="Proteomes" id="UP000278036"/>
    </source>
</evidence>
<dbReference type="EMBL" id="RFLX01000010">
    <property type="protein sequence ID" value="RMI20627.1"/>
    <property type="molecule type" value="Genomic_DNA"/>
</dbReference>
<evidence type="ECO:0000259" key="9">
    <source>
        <dbReference type="PROSITE" id="PS50928"/>
    </source>
</evidence>
<keyword evidence="12" id="KW-1185">Reference proteome</keyword>
<evidence type="ECO:0000256" key="3">
    <source>
        <dbReference type="ARBA" id="ARBA00022448"/>
    </source>
</evidence>
<dbReference type="Gene3D" id="1.10.3720.10">
    <property type="entry name" value="MetI-like"/>
    <property type="match status" value="1"/>
</dbReference>
<feature type="transmembrane region" description="Helical" evidence="8">
    <location>
        <begin position="129"/>
        <end position="148"/>
    </location>
</feature>
<feature type="transmembrane region" description="Helical" evidence="8">
    <location>
        <begin position="31"/>
        <end position="53"/>
    </location>
</feature>
<keyword evidence="5 8" id="KW-0812">Transmembrane</keyword>
<keyword evidence="3 8" id="KW-0813">Transport</keyword>
<dbReference type="Pfam" id="PF00528">
    <property type="entry name" value="BPD_transp_1"/>
    <property type="match status" value="1"/>
</dbReference>
<evidence type="ECO:0000256" key="2">
    <source>
        <dbReference type="ARBA" id="ARBA00009306"/>
    </source>
</evidence>
<sequence>MSGTGAINIAIPVGSPTRRSDKRRLALGRNLAAGGFLAPATILFTVFVVLPVVEAAWYSFYRWNGYGIPTDWVGWRNYLTLFNNSVFASAAWNTALVVAVSLLVQLPLGLALALMVARNSRSSMIFRTIFFLPYVLGEVAAGLIWRFVFDGNVGLMAAAARKIGIEAPFILADPDLAIYAVLTVVVWKYFGFHMMIYIAGLQDIPREMREAAEIDGASRWQSLRYVILPMLWPAIRISIFFSVVGALQLFDVVMPLTGGGPSNATHTFVTFQYTFGITRMNIGFGSAMGVVIFLICVTFTLLYRRFVMRDAG</sequence>
<dbReference type="OrthoDB" id="9805108at2"/>
<dbReference type="EMBL" id="RAQU01000142">
    <property type="protein sequence ID" value="RKK02574.1"/>
    <property type="molecule type" value="Genomic_DNA"/>
</dbReference>
<name>A0A3A9JG89_9PROT</name>
<dbReference type="AlphaFoldDB" id="A0A3A9JG89"/>
<evidence type="ECO:0000256" key="4">
    <source>
        <dbReference type="ARBA" id="ARBA00022475"/>
    </source>
</evidence>
<feature type="transmembrane region" description="Helical" evidence="8">
    <location>
        <begin position="225"/>
        <end position="250"/>
    </location>
</feature>
<protein>
    <submittedName>
        <fullName evidence="11">ABC transporter permease subunit</fullName>
    </submittedName>
    <submittedName>
        <fullName evidence="10">Sugar ABC transporter permease</fullName>
    </submittedName>
</protein>
<evidence type="ECO:0000256" key="7">
    <source>
        <dbReference type="ARBA" id="ARBA00023136"/>
    </source>
</evidence>
<dbReference type="Proteomes" id="UP000274097">
    <property type="component" value="Unassembled WGS sequence"/>
</dbReference>
<evidence type="ECO:0000256" key="8">
    <source>
        <dbReference type="RuleBase" id="RU363032"/>
    </source>
</evidence>
<dbReference type="GO" id="GO:0055085">
    <property type="term" value="P:transmembrane transport"/>
    <property type="evidence" value="ECO:0007669"/>
    <property type="project" value="InterPro"/>
</dbReference>
<evidence type="ECO:0000313" key="12">
    <source>
        <dbReference type="Proteomes" id="UP000274097"/>
    </source>
</evidence>
<comment type="caution">
    <text evidence="10">The sequence shown here is derived from an EMBL/GenBank/DDBJ whole genome shotgun (WGS) entry which is preliminary data.</text>
</comment>
<accession>A0A3A9JG89</accession>
<feature type="domain" description="ABC transmembrane type-1" evidence="9">
    <location>
        <begin position="91"/>
        <end position="303"/>
    </location>
</feature>
<dbReference type="InterPro" id="IPR035906">
    <property type="entry name" value="MetI-like_sf"/>
</dbReference>
<dbReference type="CDD" id="cd06261">
    <property type="entry name" value="TM_PBP2"/>
    <property type="match status" value="1"/>
</dbReference>
<feature type="transmembrane region" description="Helical" evidence="8">
    <location>
        <begin position="282"/>
        <end position="303"/>
    </location>
</feature>
<evidence type="ECO:0000256" key="5">
    <source>
        <dbReference type="ARBA" id="ARBA00022692"/>
    </source>
</evidence>
<dbReference type="PANTHER" id="PTHR43227:SF11">
    <property type="entry name" value="BLL4140 PROTEIN"/>
    <property type="match status" value="1"/>
</dbReference>
<feature type="transmembrane region" description="Helical" evidence="8">
    <location>
        <begin position="176"/>
        <end position="199"/>
    </location>
</feature>
<proteinExistence type="inferred from homology"/>
<dbReference type="InterPro" id="IPR000515">
    <property type="entry name" value="MetI-like"/>
</dbReference>
<gene>
    <name evidence="10" type="ORF">D6Z83_19055</name>
    <name evidence="11" type="ORF">EBE87_14245</name>
</gene>
<evidence type="ECO:0000313" key="11">
    <source>
        <dbReference type="EMBL" id="RMI20627.1"/>
    </source>
</evidence>